<name>A0A9P6GBM9_9PLEO</name>
<protein>
    <submittedName>
        <fullName evidence="2">Uncharacterized protein</fullName>
    </submittedName>
</protein>
<evidence type="ECO:0000256" key="1">
    <source>
        <dbReference type="SAM" id="MobiDB-lite"/>
    </source>
</evidence>
<comment type="caution">
    <text evidence="2">The sequence shown here is derived from an EMBL/GenBank/DDBJ whole genome shotgun (WGS) entry which is preliminary data.</text>
</comment>
<keyword evidence="3" id="KW-1185">Reference proteome</keyword>
<organism evidence="2 3">
    <name type="scientific">Paraphaeosphaeria minitans</name>
    <dbReference type="NCBI Taxonomy" id="565426"/>
    <lineage>
        <taxon>Eukaryota</taxon>
        <taxon>Fungi</taxon>
        <taxon>Dikarya</taxon>
        <taxon>Ascomycota</taxon>
        <taxon>Pezizomycotina</taxon>
        <taxon>Dothideomycetes</taxon>
        <taxon>Pleosporomycetidae</taxon>
        <taxon>Pleosporales</taxon>
        <taxon>Massarineae</taxon>
        <taxon>Didymosphaeriaceae</taxon>
        <taxon>Paraphaeosphaeria</taxon>
    </lineage>
</organism>
<dbReference type="Proteomes" id="UP000756921">
    <property type="component" value="Unassembled WGS sequence"/>
</dbReference>
<reference evidence="2" key="1">
    <citation type="journal article" date="2020" name="Mol. Plant Microbe Interact.">
        <title>Genome Sequence of the Biocontrol Agent Coniothyrium minitans strain Conio (IMI 134523).</title>
        <authorList>
            <person name="Patel D."/>
            <person name="Shittu T.A."/>
            <person name="Baroncelli R."/>
            <person name="Muthumeenakshi S."/>
            <person name="Osborne T.H."/>
            <person name="Janganan T.K."/>
            <person name="Sreenivasaprasad S."/>
        </authorList>
    </citation>
    <scope>NUCLEOTIDE SEQUENCE</scope>
    <source>
        <strain evidence="2">Conio</strain>
    </source>
</reference>
<accession>A0A9P6GBM9</accession>
<dbReference type="EMBL" id="WJXW01000011">
    <property type="protein sequence ID" value="KAF9732241.1"/>
    <property type="molecule type" value="Genomic_DNA"/>
</dbReference>
<dbReference type="AlphaFoldDB" id="A0A9P6GBM9"/>
<evidence type="ECO:0000313" key="2">
    <source>
        <dbReference type="EMBL" id="KAF9732241.1"/>
    </source>
</evidence>
<proteinExistence type="predicted"/>
<gene>
    <name evidence="2" type="ORF">PMIN01_10170</name>
</gene>
<feature type="compositionally biased region" description="Low complexity" evidence="1">
    <location>
        <begin position="482"/>
        <end position="499"/>
    </location>
</feature>
<dbReference type="OrthoDB" id="10254945at2759"/>
<feature type="region of interest" description="Disordered" evidence="1">
    <location>
        <begin position="482"/>
        <end position="503"/>
    </location>
</feature>
<sequence length="524" mass="59554">MSSENHSARTITDPSSSGPDAADRVFTILNRGDRFRLAEDSTVEAGNLDNDIHPIFHDAKFLGESKHLGQALRLASLYITTPTLLQFYLPLAFGDHVTIDGRFHRVLDRPDNSDREHEIQTVESFLMCMSHTSKWEWVDFETVKKWGSTQLYFDKSLKDRHTEQCPTVEYDGATHFHNEDRSSLIKLNRGILDFYLDEETGYVTRSRCEQFRHDFQLALVLGHEIAHAFGAMCHGHLSEPYLSEDHPSNELGFAWENFIFGALIDPVDRDPRGNYIHVHKTWQSRDVRQKYKGTEQTAVPAAWTAQWFRRETWDAIAIHGHHAVNLPDPTLKVYFSAWGRYIVFTNNEDAWADLESARYSASLGLSFLFVKGSRNAVTMEGVSGAVWMPMIGPAKRSLMATPQRRFDDEVVDDLWYLQNAKAREKATWRVQEVAEKRSKRLAKTSMVSVAAGLMKSNRHATGLTKPSILVVKPESVCMSVAAGPMSSSSSDSSSSVQVRSRAKRSRDADHLDLFLLRKRARRGY</sequence>
<evidence type="ECO:0000313" key="3">
    <source>
        <dbReference type="Proteomes" id="UP000756921"/>
    </source>
</evidence>